<reference evidence="3" key="1">
    <citation type="journal article" date="2019" name="Microbiology">
        <title>Complete Genome Sequence of an Uncultured Bacterium of the Candidate Phylum Bipolaricaulota.</title>
        <authorList>
            <person name="Kadnikov V.V."/>
            <person name="Mardanov A.V."/>
            <person name="Beletsky A.V."/>
            <person name="Frank Y.A."/>
            <person name="Karnachuk O.V."/>
            <person name="Ravin N.V."/>
        </authorList>
    </citation>
    <scope>NUCLEOTIDE SEQUENCE [LARGE SCALE GENOMIC DNA]</scope>
</reference>
<gene>
    <name evidence="2" type="ORF">SYNTR_1447</name>
</gene>
<organism evidence="2 3">
    <name type="scientific">Candidatus Syntrophocurvum alkaliphilum</name>
    <dbReference type="NCBI Taxonomy" id="2293317"/>
    <lineage>
        <taxon>Bacteria</taxon>
        <taxon>Bacillati</taxon>
        <taxon>Bacillota</taxon>
        <taxon>Clostridia</taxon>
        <taxon>Eubacteriales</taxon>
        <taxon>Syntrophomonadaceae</taxon>
        <taxon>Candidatus Syntrophocurvum</taxon>
    </lineage>
</organism>
<keyword evidence="3" id="KW-1185">Reference proteome</keyword>
<dbReference type="Pfam" id="PF01551">
    <property type="entry name" value="Peptidase_M23"/>
    <property type="match status" value="1"/>
</dbReference>
<evidence type="ECO:0000313" key="2">
    <source>
        <dbReference type="EMBL" id="QGU00041.1"/>
    </source>
</evidence>
<dbReference type="KEGG" id="salq:SYNTR_1447"/>
<feature type="domain" description="M23ase beta-sheet core" evidence="1">
    <location>
        <begin position="107"/>
        <end position="193"/>
    </location>
</feature>
<evidence type="ECO:0000259" key="1">
    <source>
        <dbReference type="Pfam" id="PF01551"/>
    </source>
</evidence>
<dbReference type="InterPro" id="IPR016047">
    <property type="entry name" value="M23ase_b-sheet_dom"/>
</dbReference>
<dbReference type="AlphaFoldDB" id="A0A6I6DIF9"/>
<dbReference type="OrthoDB" id="2080438at2"/>
<dbReference type="RefSeq" id="WP_156203870.1">
    <property type="nucleotide sequence ID" value="NZ_CP046457.1"/>
</dbReference>
<sequence>MLRSFKIRMLLVIVLVTIVALIMETNHFSKDYVESTLSYIMQDDDRIEQVVAVFTNREQQNKDDDISNVAVPAGSSNANVIQIPCNFESIEKSYGWYWNSEKNRQEFSPGVLFAVEDNTLVKPVLRGTVVEITGASDERKVKVQHNDYLFTIYGGIKEVLVKENSVVEPSEYLGKTSTKFYFELRNQDGPLNPLSIFE</sequence>
<dbReference type="EMBL" id="CP046457">
    <property type="protein sequence ID" value="QGU00041.1"/>
    <property type="molecule type" value="Genomic_DNA"/>
</dbReference>
<name>A0A6I6DIF9_9FIRM</name>
<dbReference type="Proteomes" id="UP000426444">
    <property type="component" value="Chromosome"/>
</dbReference>
<dbReference type="InterPro" id="IPR011055">
    <property type="entry name" value="Dup_hybrid_motif"/>
</dbReference>
<protein>
    <recommendedName>
        <fullName evidence="1">M23ase beta-sheet core domain-containing protein</fullName>
    </recommendedName>
</protein>
<accession>A0A6I6DIF9</accession>
<evidence type="ECO:0000313" key="3">
    <source>
        <dbReference type="Proteomes" id="UP000426444"/>
    </source>
</evidence>
<dbReference type="Gene3D" id="2.70.70.10">
    <property type="entry name" value="Glucose Permease (Domain IIA)"/>
    <property type="match status" value="1"/>
</dbReference>
<proteinExistence type="predicted"/>
<dbReference type="SUPFAM" id="SSF51261">
    <property type="entry name" value="Duplicated hybrid motif"/>
    <property type="match status" value="1"/>
</dbReference>
<dbReference type="CDD" id="cd12797">
    <property type="entry name" value="M23_peptidase"/>
    <property type="match status" value="1"/>
</dbReference>